<name>A0A8S4QSL0_9NEOP</name>
<dbReference type="AlphaFoldDB" id="A0A8S4QSL0"/>
<feature type="non-terminal residue" evidence="2">
    <location>
        <position position="1"/>
    </location>
</feature>
<protein>
    <submittedName>
        <fullName evidence="2">Jg195 protein</fullName>
    </submittedName>
</protein>
<reference evidence="2" key="1">
    <citation type="submission" date="2022-03" db="EMBL/GenBank/DDBJ databases">
        <authorList>
            <person name="Lindestad O."/>
        </authorList>
    </citation>
    <scope>NUCLEOTIDE SEQUENCE</scope>
</reference>
<organism evidence="2 3">
    <name type="scientific">Pararge aegeria aegeria</name>
    <dbReference type="NCBI Taxonomy" id="348720"/>
    <lineage>
        <taxon>Eukaryota</taxon>
        <taxon>Metazoa</taxon>
        <taxon>Ecdysozoa</taxon>
        <taxon>Arthropoda</taxon>
        <taxon>Hexapoda</taxon>
        <taxon>Insecta</taxon>
        <taxon>Pterygota</taxon>
        <taxon>Neoptera</taxon>
        <taxon>Endopterygota</taxon>
        <taxon>Lepidoptera</taxon>
        <taxon>Glossata</taxon>
        <taxon>Ditrysia</taxon>
        <taxon>Papilionoidea</taxon>
        <taxon>Nymphalidae</taxon>
        <taxon>Satyrinae</taxon>
        <taxon>Satyrini</taxon>
        <taxon>Parargina</taxon>
        <taxon>Pararge</taxon>
    </lineage>
</organism>
<evidence type="ECO:0000313" key="2">
    <source>
        <dbReference type="EMBL" id="CAH2215882.1"/>
    </source>
</evidence>
<dbReference type="Proteomes" id="UP000838756">
    <property type="component" value="Unassembled WGS sequence"/>
</dbReference>
<evidence type="ECO:0000313" key="3">
    <source>
        <dbReference type="Proteomes" id="UP000838756"/>
    </source>
</evidence>
<feature type="region of interest" description="Disordered" evidence="1">
    <location>
        <begin position="42"/>
        <end position="63"/>
    </location>
</feature>
<evidence type="ECO:0000256" key="1">
    <source>
        <dbReference type="SAM" id="MobiDB-lite"/>
    </source>
</evidence>
<comment type="caution">
    <text evidence="2">The sequence shown here is derived from an EMBL/GenBank/DDBJ whole genome shotgun (WGS) entry which is preliminary data.</text>
</comment>
<accession>A0A8S4QSL0</accession>
<dbReference type="EMBL" id="CAKXAJ010013252">
    <property type="protein sequence ID" value="CAH2215882.1"/>
    <property type="molecule type" value="Genomic_DNA"/>
</dbReference>
<sequence>PRAVYKGNACLMLYKARVAFSAGESQVRNTCCRSTARVHKERVRNQHGRLPGNAARSRRSGGRHLVEQIDALRDASFVI</sequence>
<gene>
    <name evidence="2" type="primary">jg195</name>
    <name evidence="2" type="ORF">PAEG_LOCUS3966</name>
</gene>
<proteinExistence type="predicted"/>
<keyword evidence="3" id="KW-1185">Reference proteome</keyword>